<dbReference type="AlphaFoldDB" id="M8C4T6"/>
<organism evidence="1">
    <name type="scientific">Aegilops tauschii</name>
    <name type="common">Tausch's goatgrass</name>
    <name type="synonym">Aegilops squarrosa</name>
    <dbReference type="NCBI Taxonomy" id="37682"/>
    <lineage>
        <taxon>Eukaryota</taxon>
        <taxon>Viridiplantae</taxon>
        <taxon>Streptophyta</taxon>
        <taxon>Embryophyta</taxon>
        <taxon>Tracheophyta</taxon>
        <taxon>Spermatophyta</taxon>
        <taxon>Magnoliopsida</taxon>
        <taxon>Liliopsida</taxon>
        <taxon>Poales</taxon>
        <taxon>Poaceae</taxon>
        <taxon>BOP clade</taxon>
        <taxon>Pooideae</taxon>
        <taxon>Triticodae</taxon>
        <taxon>Triticeae</taxon>
        <taxon>Triticinae</taxon>
        <taxon>Aegilops</taxon>
    </lineage>
</organism>
<accession>M8C4T6</accession>
<name>M8C4T6_AEGTA</name>
<proteinExistence type="predicted"/>
<sequence length="81" mass="8749">MKTTQTLLLMLAFFLLSPGAIIKVSSYCAGAIKPTPLPCDRPGCLFVCRQALHICPECTWTAECSPEGCKCNVCGPGEKRK</sequence>
<evidence type="ECO:0000313" key="1">
    <source>
        <dbReference type="EnsemblPlants" id="EMT22057"/>
    </source>
</evidence>
<dbReference type="EnsemblPlants" id="EMT22057">
    <property type="protein sequence ID" value="EMT22057"/>
    <property type="gene ID" value="F775_07381"/>
</dbReference>
<protein>
    <submittedName>
        <fullName evidence="1">Uncharacterized protein</fullName>
    </submittedName>
</protein>
<reference evidence="1" key="1">
    <citation type="submission" date="2015-06" db="UniProtKB">
        <authorList>
            <consortium name="EnsemblPlants"/>
        </authorList>
    </citation>
    <scope>IDENTIFICATION</scope>
</reference>